<gene>
    <name evidence="1" type="ORF">ACFQ34_21920</name>
</gene>
<protein>
    <submittedName>
        <fullName evidence="1">SAM-dependent methyltransferase</fullName>
        <ecNumber evidence="1">2.1.1.-</ecNumber>
    </submittedName>
</protein>
<reference evidence="2" key="1">
    <citation type="journal article" date="2019" name="Int. J. Syst. Evol. Microbiol.">
        <title>The Global Catalogue of Microorganisms (GCM) 10K type strain sequencing project: providing services to taxonomists for standard genome sequencing and annotation.</title>
        <authorList>
            <consortium name="The Broad Institute Genomics Platform"/>
            <consortium name="The Broad Institute Genome Sequencing Center for Infectious Disease"/>
            <person name="Wu L."/>
            <person name="Ma J."/>
        </authorList>
    </citation>
    <scope>NUCLEOTIDE SEQUENCE [LARGE SCALE GENOMIC DNA]</scope>
    <source>
        <strain evidence="2">CCUG 49018</strain>
    </source>
</reference>
<dbReference type="Proteomes" id="UP001597182">
    <property type="component" value="Unassembled WGS sequence"/>
</dbReference>
<dbReference type="Gene3D" id="3.40.50.150">
    <property type="entry name" value="Vaccinia Virus protein VP39"/>
    <property type="match status" value="1"/>
</dbReference>
<dbReference type="EC" id="2.1.1.-" evidence="1"/>
<name>A0ABW3VMD9_9PSEU</name>
<organism evidence="1 2">
    <name type="scientific">Pseudonocardia benzenivorans</name>
    <dbReference type="NCBI Taxonomy" id="228005"/>
    <lineage>
        <taxon>Bacteria</taxon>
        <taxon>Bacillati</taxon>
        <taxon>Actinomycetota</taxon>
        <taxon>Actinomycetes</taxon>
        <taxon>Pseudonocardiales</taxon>
        <taxon>Pseudonocardiaceae</taxon>
        <taxon>Pseudonocardia</taxon>
    </lineage>
</organism>
<dbReference type="Pfam" id="PF04672">
    <property type="entry name" value="Methyltransf_19"/>
    <property type="match status" value="1"/>
</dbReference>
<comment type="caution">
    <text evidence="1">The sequence shown here is derived from an EMBL/GenBank/DDBJ whole genome shotgun (WGS) entry which is preliminary data.</text>
</comment>
<dbReference type="InterPro" id="IPR006764">
    <property type="entry name" value="SAM_dep_MeTrfase_SAV2177_type"/>
</dbReference>
<dbReference type="SUPFAM" id="SSF53335">
    <property type="entry name" value="S-adenosyl-L-methionine-dependent methyltransferases"/>
    <property type="match status" value="1"/>
</dbReference>
<dbReference type="RefSeq" id="WP_013675748.1">
    <property type="nucleotide sequence ID" value="NZ_BAABKS010000050.1"/>
</dbReference>
<dbReference type="InterPro" id="IPR029063">
    <property type="entry name" value="SAM-dependent_MTases_sf"/>
</dbReference>
<evidence type="ECO:0000313" key="1">
    <source>
        <dbReference type="EMBL" id="MFD1235960.1"/>
    </source>
</evidence>
<dbReference type="PIRSF" id="PIRSF017393">
    <property type="entry name" value="MTase_SAV2177"/>
    <property type="match status" value="1"/>
</dbReference>
<dbReference type="EMBL" id="JBHTMB010000192">
    <property type="protein sequence ID" value="MFD1235960.1"/>
    <property type="molecule type" value="Genomic_DNA"/>
</dbReference>
<proteinExistence type="predicted"/>
<sequence>MTNRPAAGQDTRDEVPGADLSRPSIARVYDYVLGGKQHFEVDRRAAQSIFDALPDAPLLARENRHFLRRGVRYLVAEAGIRQILDIGSGLPTEGNVHELAHEVAPDARVVYVDNDPGVLAHGRALLGRDPSTAVITADLRDPDSIFGNDAVGRLIDTGEPYAILLSGIVQHLGDDEDPCGIVATLRDRLPAGGYLLLSHFLDDDEPRAKRLERGFLQGGLGTGRFRTWDELRRFFDGLELVEPGLVYANDWHPDAATPTDSPVHTLCAGAIGRKD</sequence>
<dbReference type="GO" id="GO:0008168">
    <property type="term" value="F:methyltransferase activity"/>
    <property type="evidence" value="ECO:0007669"/>
    <property type="project" value="UniProtKB-KW"/>
</dbReference>
<keyword evidence="2" id="KW-1185">Reference proteome</keyword>
<keyword evidence="1" id="KW-0808">Transferase</keyword>
<dbReference type="GO" id="GO:0032259">
    <property type="term" value="P:methylation"/>
    <property type="evidence" value="ECO:0007669"/>
    <property type="project" value="UniProtKB-KW"/>
</dbReference>
<accession>A0ABW3VMD9</accession>
<keyword evidence="1" id="KW-0489">Methyltransferase</keyword>
<evidence type="ECO:0000313" key="2">
    <source>
        <dbReference type="Proteomes" id="UP001597182"/>
    </source>
</evidence>